<dbReference type="PRINTS" id="PR00081">
    <property type="entry name" value="GDHRDH"/>
</dbReference>
<dbReference type="STRING" id="225164.V4AXE3"/>
<gene>
    <name evidence="2" type="ORF">LOTGIDRAFT_187340</name>
</gene>
<dbReference type="EMBL" id="KB201262">
    <property type="protein sequence ID" value="ESO98241.1"/>
    <property type="molecule type" value="Genomic_DNA"/>
</dbReference>
<evidence type="ECO:0000313" key="3">
    <source>
        <dbReference type="Proteomes" id="UP000030746"/>
    </source>
</evidence>
<dbReference type="PANTHER" id="PTHR44147:SF2">
    <property type="entry name" value="DEHYDROGENASE_REDUCTASE SDR FAMILY MEMBER 1"/>
    <property type="match status" value="1"/>
</dbReference>
<keyword evidence="3" id="KW-1185">Reference proteome</keyword>
<evidence type="ECO:0000313" key="2">
    <source>
        <dbReference type="EMBL" id="ESO98241.1"/>
    </source>
</evidence>
<keyword evidence="1" id="KW-0560">Oxidoreductase</keyword>
<sequence length="314" mass="34918">MKNLSGKICLVTGATRGLGKGIALQLGEAGATVYITGRTLNPPNDKVGGSLKETAKEVERRGGKCIPVQCDHNNAEEIRTLFEKIKIEQDGTLDILVNCAFSAVKTSLDNLYTDFWKLEPKLWDDVNSVGLRNHYFCSVYAARMMVERKSGIIFNISSVGGIAKIFNIPYCAGKTALDRIVVDGAPELEPHNVSFISIYPCAVKTEVCKNLFQEKTVSEDLFAQNESTEFTGKCIVTLASDPCILEKTGRVLFSADIGDEYDLKDIDGRHITSQLWMPALLTYNGVPEWLVNWMPTWVKLPKWLLAINKPLYKF</sequence>
<dbReference type="OMA" id="EFFGFNR"/>
<dbReference type="InterPro" id="IPR036291">
    <property type="entry name" value="NAD(P)-bd_dom_sf"/>
</dbReference>
<dbReference type="SUPFAM" id="SSF51735">
    <property type="entry name" value="NAD(P)-binding Rossmann-fold domains"/>
    <property type="match status" value="1"/>
</dbReference>
<dbReference type="InterPro" id="IPR020904">
    <property type="entry name" value="Sc_DH/Rdtase_CS"/>
</dbReference>
<dbReference type="Proteomes" id="UP000030746">
    <property type="component" value="Unassembled WGS sequence"/>
</dbReference>
<dbReference type="RefSeq" id="XP_009050946.1">
    <property type="nucleotide sequence ID" value="XM_009052698.1"/>
</dbReference>
<evidence type="ECO:0000256" key="1">
    <source>
        <dbReference type="ARBA" id="ARBA00023002"/>
    </source>
</evidence>
<dbReference type="OrthoDB" id="1933717at2759"/>
<evidence type="ECO:0008006" key="4">
    <source>
        <dbReference type="Google" id="ProtNLM"/>
    </source>
</evidence>
<protein>
    <recommendedName>
        <fullName evidence="4">Dehydrogenase/reductase SDR family member 1</fullName>
    </recommendedName>
</protein>
<dbReference type="KEGG" id="lgi:LOTGIDRAFT_187340"/>
<dbReference type="CTD" id="20244748"/>
<dbReference type="Gene3D" id="3.40.50.720">
    <property type="entry name" value="NAD(P)-binding Rossmann-like Domain"/>
    <property type="match status" value="1"/>
</dbReference>
<dbReference type="AlphaFoldDB" id="V4AXE3"/>
<dbReference type="InterPro" id="IPR002347">
    <property type="entry name" value="SDR_fam"/>
</dbReference>
<reference evidence="2 3" key="1">
    <citation type="journal article" date="2013" name="Nature">
        <title>Insights into bilaterian evolution from three spiralian genomes.</title>
        <authorList>
            <person name="Simakov O."/>
            <person name="Marletaz F."/>
            <person name="Cho S.J."/>
            <person name="Edsinger-Gonzales E."/>
            <person name="Havlak P."/>
            <person name="Hellsten U."/>
            <person name="Kuo D.H."/>
            <person name="Larsson T."/>
            <person name="Lv J."/>
            <person name="Arendt D."/>
            <person name="Savage R."/>
            <person name="Osoegawa K."/>
            <person name="de Jong P."/>
            <person name="Grimwood J."/>
            <person name="Chapman J.A."/>
            <person name="Shapiro H."/>
            <person name="Aerts A."/>
            <person name="Otillar R.P."/>
            <person name="Terry A.Y."/>
            <person name="Boore J.L."/>
            <person name="Grigoriev I.V."/>
            <person name="Lindberg D.R."/>
            <person name="Seaver E.C."/>
            <person name="Weisblat D.A."/>
            <person name="Putnam N.H."/>
            <person name="Rokhsar D.S."/>
        </authorList>
    </citation>
    <scope>NUCLEOTIDE SEQUENCE [LARGE SCALE GENOMIC DNA]</scope>
</reference>
<organism evidence="2 3">
    <name type="scientific">Lottia gigantea</name>
    <name type="common">Giant owl limpet</name>
    <dbReference type="NCBI Taxonomy" id="225164"/>
    <lineage>
        <taxon>Eukaryota</taxon>
        <taxon>Metazoa</taxon>
        <taxon>Spiralia</taxon>
        <taxon>Lophotrochozoa</taxon>
        <taxon>Mollusca</taxon>
        <taxon>Gastropoda</taxon>
        <taxon>Patellogastropoda</taxon>
        <taxon>Lottioidea</taxon>
        <taxon>Lottiidae</taxon>
        <taxon>Lottia</taxon>
    </lineage>
</organism>
<name>V4AXE3_LOTGI</name>
<dbReference type="PROSITE" id="PS00061">
    <property type="entry name" value="ADH_SHORT"/>
    <property type="match status" value="1"/>
</dbReference>
<accession>V4AXE3</accession>
<dbReference type="Pfam" id="PF00106">
    <property type="entry name" value="adh_short"/>
    <property type="match status" value="1"/>
</dbReference>
<dbReference type="GeneID" id="20244748"/>
<proteinExistence type="predicted"/>
<dbReference type="HOGENOM" id="CLU_010194_14_1_1"/>
<dbReference type="PANTHER" id="PTHR44147">
    <property type="entry name" value="DEHYDROGENASE/REDUCTASE SDR FAMILY MEMBER 1"/>
    <property type="match status" value="1"/>
</dbReference>
<dbReference type="GO" id="GO:0016491">
    <property type="term" value="F:oxidoreductase activity"/>
    <property type="evidence" value="ECO:0007669"/>
    <property type="project" value="UniProtKB-KW"/>
</dbReference>